<comment type="cofactor">
    <cofactor evidence="1">
        <name>Mn(2+)</name>
        <dbReference type="ChEBI" id="CHEBI:29035"/>
    </cofactor>
</comment>
<dbReference type="InterPro" id="IPR032416">
    <property type="entry name" value="Peptidase_M24_C"/>
</dbReference>
<evidence type="ECO:0000313" key="12">
    <source>
        <dbReference type="Proteomes" id="UP001203297"/>
    </source>
</evidence>
<feature type="domain" description="Creatinase N-terminal" evidence="9">
    <location>
        <begin position="138"/>
        <end position="260"/>
    </location>
</feature>
<keyword evidence="3 6" id="KW-0479">Metal-binding</keyword>
<dbReference type="Gene3D" id="3.40.350.10">
    <property type="entry name" value="Creatinase/prolidase N-terminal domain"/>
    <property type="match status" value="2"/>
</dbReference>
<dbReference type="PROSITE" id="PS00491">
    <property type="entry name" value="PROLINE_PEPTIDASE"/>
    <property type="match status" value="1"/>
</dbReference>
<keyword evidence="4" id="KW-0378">Hydrolase</keyword>
<dbReference type="Pfam" id="PF01321">
    <property type="entry name" value="Creatinase_N"/>
    <property type="match status" value="1"/>
</dbReference>
<dbReference type="PANTHER" id="PTHR43763:SF17">
    <property type="entry name" value="AMINOPEPTIDASE P, CYTOPLASMIC-RELATED"/>
    <property type="match status" value="1"/>
</dbReference>
<evidence type="ECO:0000256" key="1">
    <source>
        <dbReference type="ARBA" id="ARBA00001936"/>
    </source>
</evidence>
<dbReference type="Pfam" id="PF16189">
    <property type="entry name" value="Creatinase_N_2"/>
    <property type="match status" value="1"/>
</dbReference>
<feature type="domain" description="Peptidase M24 C-terminal" evidence="10">
    <location>
        <begin position="681"/>
        <end position="740"/>
    </location>
</feature>
<dbReference type="GO" id="GO:0046872">
    <property type="term" value="F:metal ion binding"/>
    <property type="evidence" value="ECO:0007669"/>
    <property type="project" value="UniProtKB-KW"/>
</dbReference>
<dbReference type="FunFam" id="3.40.350.10:FF:000003">
    <property type="entry name" value="Xaa-pro aminopeptidase P"/>
    <property type="match status" value="1"/>
</dbReference>
<comment type="caution">
    <text evidence="11">The sequence shown here is derived from an EMBL/GenBank/DDBJ whole genome shotgun (WGS) entry which is preliminary data.</text>
</comment>
<dbReference type="InterPro" id="IPR001131">
    <property type="entry name" value="Peptidase_M24B_aminopep-P_CS"/>
</dbReference>
<dbReference type="SUPFAM" id="SSF53092">
    <property type="entry name" value="Creatinase/prolidase N-terminal domain"/>
    <property type="match status" value="1"/>
</dbReference>
<protein>
    <submittedName>
        <fullName evidence="11">Creatinase/aminopeptidase</fullName>
    </submittedName>
</protein>
<proteinExistence type="inferred from homology"/>
<evidence type="ECO:0000256" key="4">
    <source>
        <dbReference type="ARBA" id="ARBA00022801"/>
    </source>
</evidence>
<dbReference type="Pfam" id="PF16188">
    <property type="entry name" value="Peptidase_M24_C"/>
    <property type="match status" value="1"/>
</dbReference>
<evidence type="ECO:0000259" key="10">
    <source>
        <dbReference type="Pfam" id="PF16188"/>
    </source>
</evidence>
<evidence type="ECO:0000313" key="11">
    <source>
        <dbReference type="EMBL" id="KAI0305476.1"/>
    </source>
</evidence>
<evidence type="ECO:0000256" key="5">
    <source>
        <dbReference type="ARBA" id="ARBA00023211"/>
    </source>
</evidence>
<evidence type="ECO:0000259" key="9">
    <source>
        <dbReference type="Pfam" id="PF01321"/>
    </source>
</evidence>
<evidence type="ECO:0000256" key="2">
    <source>
        <dbReference type="ARBA" id="ARBA00008766"/>
    </source>
</evidence>
<keyword evidence="5" id="KW-0464">Manganese</keyword>
<dbReference type="AlphaFoldDB" id="A0AAD4QQT1"/>
<feature type="domain" description="Peptidase M24" evidence="8">
    <location>
        <begin position="457"/>
        <end position="668"/>
    </location>
</feature>
<dbReference type="InterPro" id="IPR036005">
    <property type="entry name" value="Creatinase/aminopeptidase-like"/>
</dbReference>
<keyword evidence="12" id="KW-1185">Reference proteome</keyword>
<feature type="region of interest" description="Disordered" evidence="7">
    <location>
        <begin position="1"/>
        <end position="112"/>
    </location>
</feature>
<dbReference type="PANTHER" id="PTHR43763">
    <property type="entry name" value="XAA-PRO AMINOPEPTIDASE 1"/>
    <property type="match status" value="1"/>
</dbReference>
<feature type="compositionally biased region" description="Polar residues" evidence="7">
    <location>
        <begin position="81"/>
        <end position="112"/>
    </location>
</feature>
<evidence type="ECO:0000256" key="6">
    <source>
        <dbReference type="RuleBase" id="RU000590"/>
    </source>
</evidence>
<dbReference type="InterPro" id="IPR000587">
    <property type="entry name" value="Creatinase_N"/>
</dbReference>
<gene>
    <name evidence="11" type="ORF">B0F90DRAFT_1879452</name>
</gene>
<dbReference type="InterPro" id="IPR029149">
    <property type="entry name" value="Creatin/AminoP/Spt16_N"/>
</dbReference>
<dbReference type="EMBL" id="WTXG01000005">
    <property type="protein sequence ID" value="KAI0305476.1"/>
    <property type="molecule type" value="Genomic_DNA"/>
</dbReference>
<dbReference type="GO" id="GO:0005737">
    <property type="term" value="C:cytoplasm"/>
    <property type="evidence" value="ECO:0007669"/>
    <property type="project" value="UniProtKB-ARBA"/>
</dbReference>
<accession>A0AAD4QQT1</accession>
<evidence type="ECO:0000259" key="8">
    <source>
        <dbReference type="Pfam" id="PF00557"/>
    </source>
</evidence>
<dbReference type="SUPFAM" id="SSF55920">
    <property type="entry name" value="Creatinase/aminopeptidase"/>
    <property type="match status" value="1"/>
</dbReference>
<reference evidence="11" key="1">
    <citation type="journal article" date="2022" name="New Phytol.">
        <title>Evolutionary transition to the ectomycorrhizal habit in the genomes of a hyperdiverse lineage of mushroom-forming fungi.</title>
        <authorList>
            <person name="Looney B."/>
            <person name="Miyauchi S."/>
            <person name="Morin E."/>
            <person name="Drula E."/>
            <person name="Courty P.E."/>
            <person name="Kohler A."/>
            <person name="Kuo A."/>
            <person name="LaButti K."/>
            <person name="Pangilinan J."/>
            <person name="Lipzen A."/>
            <person name="Riley R."/>
            <person name="Andreopoulos W."/>
            <person name="He G."/>
            <person name="Johnson J."/>
            <person name="Nolan M."/>
            <person name="Tritt A."/>
            <person name="Barry K.W."/>
            <person name="Grigoriev I.V."/>
            <person name="Nagy L.G."/>
            <person name="Hibbett D."/>
            <person name="Henrissat B."/>
            <person name="Matheny P.B."/>
            <person name="Labbe J."/>
            <person name="Martin F.M."/>
        </authorList>
    </citation>
    <scope>NUCLEOTIDE SEQUENCE</scope>
    <source>
        <strain evidence="11">BPL690</strain>
    </source>
</reference>
<feature type="region of interest" description="Disordered" evidence="7">
    <location>
        <begin position="313"/>
        <end position="334"/>
    </location>
</feature>
<dbReference type="InterPro" id="IPR000994">
    <property type="entry name" value="Pept_M24"/>
</dbReference>
<dbReference type="FunFam" id="3.90.230.10:FF:000007">
    <property type="entry name" value="Xaa-Pro aminopeptidase P"/>
    <property type="match status" value="1"/>
</dbReference>
<evidence type="ECO:0000256" key="3">
    <source>
        <dbReference type="ARBA" id="ARBA00022723"/>
    </source>
</evidence>
<comment type="similarity">
    <text evidence="2 6">Belongs to the peptidase M24B family.</text>
</comment>
<sequence>MAPKLDRSRSKLTRGNTLRSKLGYGWGLGLGRREKDKEELYTEVDRSSSATTILPVYPRDAPPPSCQRLPRLRPESKDSQASRATKSSNLSNGSKQSNNSQRPSLTGSGSLNTLVGSALERKEAYQDPIREIVDTYPRMTELRKLMAKDNLDYYVVPSEDAHQSEYTAEADKRREWISNFTGSAGQAIISKSAAYLVTDSRYWLQAEKELDENWVLIRSGMPSGPRNWVDWITDRANESRVGIDARMVSNETATQLYPLLQAKKSKLVYPSQNLIDLIWEGKPTRSKNKIYVQPIEYTGKDASKKLTQVRDWIKNHPPSGTSPSRNPPPPSQQHVGTLVTNLASIAYVLNLRGDDIPFNPVFVSYLYIGLDRVILFIEQEKVEPPVREYLQNLKVEIRDYNGIWSFLRTREWGEGKVIISPQTSYAISLMLTHYRYTVAPSVIEEMKSVKNEVEIQGLKRAYLRDGACYVQFLAWLDEKMSKGFQISEWEAAWRLTEFRSKAKNYMGLAYENISATGPNAALPHYTPLKSDSLFIDKETPYLNDSGGQYRDGTCDTTRTMHFGRPTLDQSGAYTRVLQGHIAIDTAIFPKGTTGAQLDVLARKNLWQDGLNYLHGTGHGVGSFLNVHEGLHGFSSDVPLTRGHVLTNEPGYYRANDFGIRIESVLVVRDVRTKHIDPDQTWLGFERLTCVPIQTRMVLDHMLSKEEKDWIREHNRACLNALEGLLRDDKRALKWLRREAERSIGIAPAGPGGVIIDWD</sequence>
<dbReference type="CDD" id="cd01085">
    <property type="entry name" value="APP"/>
    <property type="match status" value="1"/>
</dbReference>
<dbReference type="Pfam" id="PF00557">
    <property type="entry name" value="Peptidase_M24"/>
    <property type="match status" value="1"/>
</dbReference>
<dbReference type="Proteomes" id="UP001203297">
    <property type="component" value="Unassembled WGS sequence"/>
</dbReference>
<dbReference type="InterPro" id="IPR050422">
    <property type="entry name" value="X-Pro_aminopeptidase_P"/>
</dbReference>
<evidence type="ECO:0000256" key="7">
    <source>
        <dbReference type="SAM" id="MobiDB-lite"/>
    </source>
</evidence>
<dbReference type="InterPro" id="IPR033740">
    <property type="entry name" value="Pept_M24B"/>
</dbReference>
<organism evidence="11 12">
    <name type="scientific">Multifurca ochricompacta</name>
    <dbReference type="NCBI Taxonomy" id="376703"/>
    <lineage>
        <taxon>Eukaryota</taxon>
        <taxon>Fungi</taxon>
        <taxon>Dikarya</taxon>
        <taxon>Basidiomycota</taxon>
        <taxon>Agaricomycotina</taxon>
        <taxon>Agaricomycetes</taxon>
        <taxon>Russulales</taxon>
        <taxon>Russulaceae</taxon>
        <taxon>Multifurca</taxon>
    </lineage>
</organism>
<dbReference type="Gene3D" id="3.90.230.10">
    <property type="entry name" value="Creatinase/methionine aminopeptidase superfamily"/>
    <property type="match status" value="1"/>
</dbReference>
<dbReference type="GO" id="GO:0070006">
    <property type="term" value="F:metalloaminopeptidase activity"/>
    <property type="evidence" value="ECO:0007669"/>
    <property type="project" value="InterPro"/>
</dbReference>
<name>A0AAD4QQT1_9AGAM</name>
<feature type="compositionally biased region" description="Basic and acidic residues" evidence="7">
    <location>
        <begin position="31"/>
        <end position="46"/>
    </location>
</feature>